<keyword evidence="3" id="KW-1185">Reference proteome</keyword>
<evidence type="ECO:0000313" key="2">
    <source>
        <dbReference type="EMBL" id="CDF88415.1"/>
    </source>
</evidence>
<feature type="region of interest" description="Disordered" evidence="1">
    <location>
        <begin position="25"/>
        <end position="45"/>
    </location>
</feature>
<sequence>MLHRLHQVPKMTELNAALSELTVAERSTPQRGHPPPLASSISVDEQTGEVMVRKSTGKIKIRKGQSHEEYEKQLHDYFEINKGPKRTEERWMDNISAVQLLEKEDLSVKLTRQSLTNFCQRLYYQRKYPACASLSQELLQRYNGHNKKNKMQKEIEELEYLVSRSKENDNSTI</sequence>
<accession>A0A8J2T3Y0</accession>
<dbReference type="EMBL" id="HG316455">
    <property type="protein sequence ID" value="CDF88415.1"/>
    <property type="molecule type" value="Genomic_DNA"/>
</dbReference>
<dbReference type="AlphaFoldDB" id="A0A8J2T3Y0"/>
<evidence type="ECO:0000256" key="1">
    <source>
        <dbReference type="SAM" id="MobiDB-lite"/>
    </source>
</evidence>
<evidence type="ECO:0000313" key="3">
    <source>
        <dbReference type="Proteomes" id="UP000019375"/>
    </source>
</evidence>
<proteinExistence type="predicted"/>
<organism evidence="2 3">
    <name type="scientific">Zygosaccharomyces bailii (strain CLIB 213 / ATCC 58445 / CBS 680 / BCRC 21525 / NBRC 1098 / NCYC 1416 / NRRL Y-2227)</name>
    <dbReference type="NCBI Taxonomy" id="1333698"/>
    <lineage>
        <taxon>Eukaryota</taxon>
        <taxon>Fungi</taxon>
        <taxon>Dikarya</taxon>
        <taxon>Ascomycota</taxon>
        <taxon>Saccharomycotina</taxon>
        <taxon>Saccharomycetes</taxon>
        <taxon>Saccharomycetales</taxon>
        <taxon>Saccharomycetaceae</taxon>
        <taxon>Zygosaccharomyces</taxon>
    </lineage>
</organism>
<dbReference type="Proteomes" id="UP000019375">
    <property type="component" value="Unassembled WGS sequence"/>
</dbReference>
<protein>
    <submittedName>
        <fullName evidence="2">BN860_09736g1_1</fullName>
    </submittedName>
</protein>
<name>A0A8J2T3Y0_ZYGB2</name>
<gene>
    <name evidence="2" type="ORF">BN860_09736g</name>
</gene>
<reference evidence="3" key="1">
    <citation type="journal article" date="2013" name="Genome Announc.">
        <title>Genome sequence of the food spoilage yeast Zygosaccharomyces bailii CLIB 213(T).</title>
        <authorList>
            <person name="Galeote V."/>
            <person name="Bigey F."/>
            <person name="Devillers H."/>
            <person name="Neuveglise C."/>
            <person name="Dequin S."/>
        </authorList>
    </citation>
    <scope>NUCLEOTIDE SEQUENCE [LARGE SCALE GENOMIC DNA]</scope>
    <source>
        <strain evidence="3">CLIB 213 / ATCC 58445 / CBS 680 / CCRC 21525 / NBRC 1098 / NCYC 1416 / NRRL Y-2227</strain>
    </source>
</reference>
<dbReference type="OrthoDB" id="4082971at2759"/>